<dbReference type="Proteomes" id="UP000542674">
    <property type="component" value="Unassembled WGS sequence"/>
</dbReference>
<evidence type="ECO:0000256" key="1">
    <source>
        <dbReference type="SAM" id="MobiDB-lite"/>
    </source>
</evidence>
<feature type="region of interest" description="Disordered" evidence="1">
    <location>
        <begin position="1"/>
        <end position="45"/>
    </location>
</feature>
<evidence type="ECO:0000313" key="2">
    <source>
        <dbReference type="EMBL" id="MBB4962845.1"/>
    </source>
</evidence>
<dbReference type="EMBL" id="JACHJS010000001">
    <property type="protein sequence ID" value="MBB4962845.1"/>
    <property type="molecule type" value="Genomic_DNA"/>
</dbReference>
<organism evidence="2 3">
    <name type="scientific">Saccharothrix violaceirubra</name>
    <dbReference type="NCBI Taxonomy" id="413306"/>
    <lineage>
        <taxon>Bacteria</taxon>
        <taxon>Bacillati</taxon>
        <taxon>Actinomycetota</taxon>
        <taxon>Actinomycetes</taxon>
        <taxon>Pseudonocardiales</taxon>
        <taxon>Pseudonocardiaceae</taxon>
        <taxon>Saccharothrix</taxon>
    </lineage>
</organism>
<accession>A0A7W7SXL9</accession>
<evidence type="ECO:0000313" key="3">
    <source>
        <dbReference type="Proteomes" id="UP000542674"/>
    </source>
</evidence>
<feature type="compositionally biased region" description="Basic and acidic residues" evidence="1">
    <location>
        <begin position="1"/>
        <end position="26"/>
    </location>
</feature>
<reference evidence="2 3" key="1">
    <citation type="submission" date="2020-08" db="EMBL/GenBank/DDBJ databases">
        <title>Sequencing the genomes of 1000 actinobacteria strains.</title>
        <authorList>
            <person name="Klenk H.-P."/>
        </authorList>
    </citation>
    <scope>NUCLEOTIDE SEQUENCE [LARGE SCALE GENOMIC DNA]</scope>
    <source>
        <strain evidence="2 3">DSM 45084</strain>
    </source>
</reference>
<sequence length="45" mass="5253">MNDVDKRPQPRPEHDEAERPKTEAPKRLSGLEWLVKQAKKRTAKS</sequence>
<proteinExistence type="predicted"/>
<dbReference type="AlphaFoldDB" id="A0A7W7SXL9"/>
<gene>
    <name evidence="2" type="ORF">F4559_000204</name>
</gene>
<dbReference type="RefSeq" id="WP_184665712.1">
    <property type="nucleotide sequence ID" value="NZ_BAABAI010000004.1"/>
</dbReference>
<protein>
    <submittedName>
        <fullName evidence="2">Uncharacterized protein</fullName>
    </submittedName>
</protein>
<comment type="caution">
    <text evidence="2">The sequence shown here is derived from an EMBL/GenBank/DDBJ whole genome shotgun (WGS) entry which is preliminary data.</text>
</comment>
<keyword evidence="3" id="KW-1185">Reference proteome</keyword>
<name>A0A7W7SXL9_9PSEU</name>